<keyword evidence="4" id="KW-1185">Reference proteome</keyword>
<dbReference type="InterPro" id="IPR052035">
    <property type="entry name" value="ZnF_BED_domain_contain"/>
</dbReference>
<evidence type="ECO:0000256" key="1">
    <source>
        <dbReference type="SAM" id="MobiDB-lite"/>
    </source>
</evidence>
<dbReference type="SUPFAM" id="SSF53098">
    <property type="entry name" value="Ribonuclease H-like"/>
    <property type="match status" value="1"/>
</dbReference>
<evidence type="ECO:0000313" key="4">
    <source>
        <dbReference type="Proteomes" id="UP000886611"/>
    </source>
</evidence>
<gene>
    <name evidence="3" type="primary">Zbed1_3</name>
    <name evidence="3" type="ORF">GTO96_0003538</name>
</gene>
<dbReference type="EMBL" id="JAATIS010003638">
    <property type="protein sequence ID" value="KAG2464136.1"/>
    <property type="molecule type" value="Genomic_DNA"/>
</dbReference>
<dbReference type="InterPro" id="IPR012337">
    <property type="entry name" value="RNaseH-like_sf"/>
</dbReference>
<dbReference type="OrthoDB" id="10057873at2759"/>
<feature type="region of interest" description="Disordered" evidence="1">
    <location>
        <begin position="59"/>
        <end position="93"/>
    </location>
</feature>
<dbReference type="InterPro" id="IPR008906">
    <property type="entry name" value="HATC_C_dom"/>
</dbReference>
<feature type="non-terminal residue" evidence="3">
    <location>
        <position position="1"/>
    </location>
</feature>
<dbReference type="GO" id="GO:0046983">
    <property type="term" value="F:protein dimerization activity"/>
    <property type="evidence" value="ECO:0007669"/>
    <property type="project" value="InterPro"/>
</dbReference>
<feature type="compositionally biased region" description="Acidic residues" evidence="1">
    <location>
        <begin position="271"/>
        <end position="292"/>
    </location>
</feature>
<organism evidence="3 4">
    <name type="scientific">Polypterus senegalus</name>
    <name type="common">Senegal bichir</name>
    <dbReference type="NCBI Taxonomy" id="55291"/>
    <lineage>
        <taxon>Eukaryota</taxon>
        <taxon>Metazoa</taxon>
        <taxon>Chordata</taxon>
        <taxon>Craniata</taxon>
        <taxon>Vertebrata</taxon>
        <taxon>Euteleostomi</taxon>
        <taxon>Actinopterygii</taxon>
        <taxon>Polypteriformes</taxon>
        <taxon>Polypteridae</taxon>
        <taxon>Polypterus</taxon>
    </lineage>
</organism>
<comment type="caution">
    <text evidence="3">The sequence shown here is derived from an EMBL/GenBank/DDBJ whole genome shotgun (WGS) entry which is preliminary data.</text>
</comment>
<name>A0A8X7X9W0_POLSE</name>
<reference evidence="3 4" key="1">
    <citation type="journal article" date="2021" name="Cell">
        <title>Tracing the genetic footprints of vertebrate landing in non-teleost ray-finned fishes.</title>
        <authorList>
            <person name="Bi X."/>
            <person name="Wang K."/>
            <person name="Yang L."/>
            <person name="Pan H."/>
            <person name="Jiang H."/>
            <person name="Wei Q."/>
            <person name="Fang M."/>
            <person name="Yu H."/>
            <person name="Zhu C."/>
            <person name="Cai Y."/>
            <person name="He Y."/>
            <person name="Gan X."/>
            <person name="Zeng H."/>
            <person name="Yu D."/>
            <person name="Zhu Y."/>
            <person name="Jiang H."/>
            <person name="Qiu Q."/>
            <person name="Yang H."/>
            <person name="Zhang Y.E."/>
            <person name="Wang W."/>
            <person name="Zhu M."/>
            <person name="He S."/>
            <person name="Zhang G."/>
        </authorList>
    </citation>
    <scope>NUCLEOTIDE SEQUENCE [LARGE SCALE GENOMIC DNA]</scope>
    <source>
        <strain evidence="3">Bchr_013</strain>
    </source>
</reference>
<dbReference type="Pfam" id="PF05699">
    <property type="entry name" value="Dimer_Tnp_hAT"/>
    <property type="match status" value="1"/>
</dbReference>
<dbReference type="PANTHER" id="PTHR46481:SF4">
    <property type="entry name" value="ZINC FINGER BED DOMAIN-CONTAINING PROTEIN 4"/>
    <property type="match status" value="1"/>
</dbReference>
<dbReference type="Proteomes" id="UP000886611">
    <property type="component" value="Unassembled WGS sequence"/>
</dbReference>
<dbReference type="SUPFAM" id="SSF57667">
    <property type="entry name" value="beta-beta-alpha zinc fingers"/>
    <property type="match status" value="1"/>
</dbReference>
<evidence type="ECO:0000313" key="3">
    <source>
        <dbReference type="EMBL" id="KAG2464136.1"/>
    </source>
</evidence>
<dbReference type="PANTHER" id="PTHR46481">
    <property type="entry name" value="ZINC FINGER BED DOMAIN-CONTAINING PROTEIN 4"/>
    <property type="match status" value="1"/>
</dbReference>
<dbReference type="InterPro" id="IPR036236">
    <property type="entry name" value="Znf_C2H2_sf"/>
</dbReference>
<feature type="non-terminal residue" evidence="3">
    <location>
        <position position="648"/>
    </location>
</feature>
<proteinExistence type="predicted"/>
<protein>
    <submittedName>
        <fullName evidence="3">ZBED1 protein</fullName>
    </submittedName>
</protein>
<feature type="region of interest" description="Disordered" evidence="1">
    <location>
        <begin position="271"/>
        <end position="293"/>
    </location>
</feature>
<accession>A0A8X7X9W0</accession>
<dbReference type="AlphaFoldDB" id="A0A8X7X9W0"/>
<feature type="domain" description="HAT C-terminal dimerisation" evidence="2">
    <location>
        <begin position="559"/>
        <end position="626"/>
    </location>
</feature>
<evidence type="ECO:0000259" key="2">
    <source>
        <dbReference type="Pfam" id="PF05699"/>
    </source>
</evidence>
<feature type="compositionally biased region" description="Basic and acidic residues" evidence="1">
    <location>
        <begin position="70"/>
        <end position="85"/>
    </location>
</feature>
<sequence length="648" mass="71969">MATSAQMFAGRKRESNVWKYFNYSADNNKSRCGVREEEEECGFLVSGKNTTNLRAHLARHHPTTLSALDEENRTKAEKRPRDDSPGPKAACQTPETCVTSAVTPWLPDRRQLAALENMIIETGCPLGFVDQPAFRSLISCLDSKFKMPGSAKLNRLLVAKWQRSVQHLKALLASARRVTICFGVWSKPNCTSSFLGISACFFDPGSHCSRHVVLRVVALPHPHTGDHLADAIDTCLHEWDIVKEKVLMIVSDNGSNMTKAIRLMSERDITDETDTEDDIDQQEEGVDSETEEASLLPEALPYRRMKCVSHTLHSVVKVAYKFYDGIITKARQLVGRVRKSGIVMEKLQNAAGKVPIWDNATRWKSTYAMIKRLLELRPLLDEVLDEVQMDSLLAADWTRLEELAHLLEPFCCHTDLLQTNAMSLSLAFPSILDLQCHLQSSPAAKTLTRAMLSSMHERFQAVLDPKADDFCALPAASCLLDPTVAVALLSLEMSAVRSAAKDFVVSEVLRHSASSSADSHDTVTEAITPALKRFPFLSTKLAQASSRSPGLGVSVQDQLDQYLVEVQHFSGTLTALQYWQQKSSTYSLLAPVAEDLICVPASEAFIERVFSLCDYLCDGRRCNMNRSLEMRACLKLNSDVLAQTGFLG</sequence>